<evidence type="ECO:0000256" key="4">
    <source>
        <dbReference type="ARBA" id="ARBA00022723"/>
    </source>
</evidence>
<dbReference type="InterPro" id="IPR050556">
    <property type="entry name" value="Type_II_TA_system_RNase"/>
</dbReference>
<dbReference type="GO" id="GO:0004518">
    <property type="term" value="F:nuclease activity"/>
    <property type="evidence" value="ECO:0007669"/>
    <property type="project" value="UniProtKB-KW"/>
</dbReference>
<dbReference type="InterPro" id="IPR002716">
    <property type="entry name" value="PIN_dom"/>
</dbReference>
<dbReference type="InterPro" id="IPR029060">
    <property type="entry name" value="PIN-like_dom_sf"/>
</dbReference>
<comment type="cofactor">
    <cofactor evidence="1">
        <name>Mg(2+)</name>
        <dbReference type="ChEBI" id="CHEBI:18420"/>
    </cofactor>
</comment>
<dbReference type="PANTHER" id="PTHR33653:SF1">
    <property type="entry name" value="RIBONUCLEASE VAPC2"/>
    <property type="match status" value="1"/>
</dbReference>
<keyword evidence="4" id="KW-0479">Metal-binding</keyword>
<feature type="domain" description="PIN" evidence="8">
    <location>
        <begin position="5"/>
        <end position="122"/>
    </location>
</feature>
<dbReference type="EMBL" id="ASRX01000006">
    <property type="protein sequence ID" value="EYF07774.1"/>
    <property type="molecule type" value="Genomic_DNA"/>
</dbReference>
<sequence length="140" mass="15452">MTTRILDTDTLSEILKGRNAQVVARARDYGAQAGRFTITAVTVLEVVSGWQRVGRAEKVQQFLELLSNFEILPLDTQVSEVAGRIEGDLVRTGQPIGRGDVMIAGIAVFHGFPLVTGNTAHYERVQSLGYPLQLDNWKRV</sequence>
<evidence type="ECO:0000259" key="8">
    <source>
        <dbReference type="Pfam" id="PF01850"/>
    </source>
</evidence>
<dbReference type="STRING" id="1192034.CAP_6796"/>
<reference evidence="9 10" key="1">
    <citation type="submission" date="2013-05" db="EMBL/GenBank/DDBJ databases">
        <title>Genome assembly of Chondromyces apiculatus DSM 436.</title>
        <authorList>
            <person name="Sharma G."/>
            <person name="Khatri I."/>
            <person name="Kaur C."/>
            <person name="Mayilraj S."/>
            <person name="Subramanian S."/>
        </authorList>
    </citation>
    <scope>NUCLEOTIDE SEQUENCE [LARGE SCALE GENOMIC DNA]</scope>
    <source>
        <strain evidence="9 10">DSM 436</strain>
    </source>
</reference>
<evidence type="ECO:0000256" key="6">
    <source>
        <dbReference type="ARBA" id="ARBA00022842"/>
    </source>
</evidence>
<dbReference type="SUPFAM" id="SSF88723">
    <property type="entry name" value="PIN domain-like"/>
    <property type="match status" value="1"/>
</dbReference>
<dbReference type="PANTHER" id="PTHR33653">
    <property type="entry name" value="RIBONUCLEASE VAPC2"/>
    <property type="match status" value="1"/>
</dbReference>
<evidence type="ECO:0000256" key="7">
    <source>
        <dbReference type="ARBA" id="ARBA00038093"/>
    </source>
</evidence>
<evidence type="ECO:0000313" key="10">
    <source>
        <dbReference type="Proteomes" id="UP000019678"/>
    </source>
</evidence>
<dbReference type="GO" id="GO:0046872">
    <property type="term" value="F:metal ion binding"/>
    <property type="evidence" value="ECO:0007669"/>
    <property type="project" value="UniProtKB-KW"/>
</dbReference>
<evidence type="ECO:0000313" key="9">
    <source>
        <dbReference type="EMBL" id="EYF07774.1"/>
    </source>
</evidence>
<evidence type="ECO:0000256" key="3">
    <source>
        <dbReference type="ARBA" id="ARBA00022722"/>
    </source>
</evidence>
<comment type="caution">
    <text evidence="9">The sequence shown here is derived from an EMBL/GenBank/DDBJ whole genome shotgun (WGS) entry which is preliminary data.</text>
</comment>
<name>A0A017TEV1_9BACT</name>
<dbReference type="Pfam" id="PF01850">
    <property type="entry name" value="PIN"/>
    <property type="match status" value="1"/>
</dbReference>
<accession>A0A017TEV1</accession>
<dbReference type="GO" id="GO:0016787">
    <property type="term" value="F:hydrolase activity"/>
    <property type="evidence" value="ECO:0007669"/>
    <property type="project" value="UniProtKB-KW"/>
</dbReference>
<protein>
    <submittedName>
        <fullName evidence="9">Putative virulence-associated protein</fullName>
    </submittedName>
</protein>
<dbReference type="eggNOG" id="COG1487">
    <property type="taxonomic scope" value="Bacteria"/>
</dbReference>
<organism evidence="9 10">
    <name type="scientific">Chondromyces apiculatus DSM 436</name>
    <dbReference type="NCBI Taxonomy" id="1192034"/>
    <lineage>
        <taxon>Bacteria</taxon>
        <taxon>Pseudomonadati</taxon>
        <taxon>Myxococcota</taxon>
        <taxon>Polyangia</taxon>
        <taxon>Polyangiales</taxon>
        <taxon>Polyangiaceae</taxon>
        <taxon>Chondromyces</taxon>
    </lineage>
</organism>
<dbReference type="CDD" id="cd18751">
    <property type="entry name" value="PIN_VapC4-5_FitB-like"/>
    <property type="match status" value="1"/>
</dbReference>
<gene>
    <name evidence="9" type="ORF">CAP_6796</name>
</gene>
<proteinExistence type="inferred from homology"/>
<dbReference type="RefSeq" id="WP_044236507.1">
    <property type="nucleotide sequence ID" value="NZ_ASRX01000006.1"/>
</dbReference>
<keyword evidence="6" id="KW-0460">Magnesium</keyword>
<keyword evidence="5" id="KW-0378">Hydrolase</keyword>
<keyword evidence="3" id="KW-0540">Nuclease</keyword>
<dbReference type="OrthoDB" id="9813509at2"/>
<keyword evidence="2" id="KW-1277">Toxin-antitoxin system</keyword>
<comment type="similarity">
    <text evidence="7">Belongs to the PINc/VapC protein family.</text>
</comment>
<keyword evidence="10" id="KW-1185">Reference proteome</keyword>
<dbReference type="Proteomes" id="UP000019678">
    <property type="component" value="Unassembled WGS sequence"/>
</dbReference>
<evidence type="ECO:0000256" key="1">
    <source>
        <dbReference type="ARBA" id="ARBA00001946"/>
    </source>
</evidence>
<evidence type="ECO:0000256" key="5">
    <source>
        <dbReference type="ARBA" id="ARBA00022801"/>
    </source>
</evidence>
<evidence type="ECO:0000256" key="2">
    <source>
        <dbReference type="ARBA" id="ARBA00022649"/>
    </source>
</evidence>
<dbReference type="AlphaFoldDB" id="A0A017TEV1"/>
<dbReference type="Gene3D" id="3.40.50.1010">
    <property type="entry name" value="5'-nuclease"/>
    <property type="match status" value="1"/>
</dbReference>